<proteinExistence type="predicted"/>
<reference evidence="4 5" key="1">
    <citation type="submission" date="2018-02" db="EMBL/GenBank/DDBJ databases">
        <authorList>
            <person name="Cohen D.B."/>
            <person name="Kent A.D."/>
        </authorList>
    </citation>
    <scope>NUCLEOTIDE SEQUENCE [LARGE SCALE GENOMIC DNA]</scope>
    <source>
        <strain evidence="4">1</strain>
    </source>
</reference>
<dbReference type="InterPro" id="IPR012737">
    <property type="entry name" value="DhaK_L_YcgS"/>
</dbReference>
<dbReference type="GO" id="GO:0004371">
    <property type="term" value="F:glycerone kinase activity"/>
    <property type="evidence" value="ECO:0007669"/>
    <property type="project" value="InterPro"/>
</dbReference>
<dbReference type="EMBL" id="LT985188">
    <property type="protein sequence ID" value="SPD86354.1"/>
    <property type="molecule type" value="Genomic_DNA"/>
</dbReference>
<keyword evidence="2 4" id="KW-0418">Kinase</keyword>
<dbReference type="Pfam" id="PF02734">
    <property type="entry name" value="Dak2"/>
    <property type="match status" value="1"/>
</dbReference>
<dbReference type="PANTHER" id="PTHR28629:SF4">
    <property type="entry name" value="TRIOKINASE_FMN CYCLASE"/>
    <property type="match status" value="1"/>
</dbReference>
<dbReference type="Proteomes" id="UP000238164">
    <property type="component" value="Chromosome 1"/>
</dbReference>
<gene>
    <name evidence="4" type="primary">dhaL</name>
    <name evidence="4" type="ORF">MPLG2_1318</name>
</gene>
<evidence type="ECO:0000256" key="1">
    <source>
        <dbReference type="ARBA" id="ARBA00022679"/>
    </source>
</evidence>
<dbReference type="InterPro" id="IPR036117">
    <property type="entry name" value="DhaL_dom_sf"/>
</dbReference>
<dbReference type="FunFam" id="1.25.40.340:FF:000002">
    <property type="entry name" value="Dihydroxyacetone kinase, L subunit"/>
    <property type="match status" value="1"/>
</dbReference>
<dbReference type="NCBIfam" id="TIGR02365">
    <property type="entry name" value="dha_L_ycgS"/>
    <property type="match status" value="1"/>
</dbReference>
<dbReference type="RefSeq" id="WP_105185370.1">
    <property type="nucleotide sequence ID" value="NZ_BAAAGO010000018.1"/>
</dbReference>
<protein>
    <submittedName>
        <fullName evidence="4">Dihydroxyacetone kinase, C-terminal domain</fullName>
    </submittedName>
</protein>
<dbReference type="OrthoDB" id="9800291at2"/>
<organism evidence="4 5">
    <name type="scientific">Micropruina glycogenica</name>
    <dbReference type="NCBI Taxonomy" id="75385"/>
    <lineage>
        <taxon>Bacteria</taxon>
        <taxon>Bacillati</taxon>
        <taxon>Actinomycetota</taxon>
        <taxon>Actinomycetes</taxon>
        <taxon>Propionibacteriales</taxon>
        <taxon>Nocardioidaceae</taxon>
        <taxon>Micropruina</taxon>
    </lineage>
</organism>
<dbReference type="GO" id="GO:0005829">
    <property type="term" value="C:cytosol"/>
    <property type="evidence" value="ECO:0007669"/>
    <property type="project" value="TreeGrafter"/>
</dbReference>
<evidence type="ECO:0000256" key="2">
    <source>
        <dbReference type="ARBA" id="ARBA00022777"/>
    </source>
</evidence>
<dbReference type="InterPro" id="IPR050861">
    <property type="entry name" value="Dihydroxyacetone_Kinase"/>
</dbReference>
<dbReference type="SUPFAM" id="SSF101473">
    <property type="entry name" value="DhaL-like"/>
    <property type="match status" value="1"/>
</dbReference>
<evidence type="ECO:0000259" key="3">
    <source>
        <dbReference type="PROSITE" id="PS51480"/>
    </source>
</evidence>
<keyword evidence="5" id="KW-1185">Reference proteome</keyword>
<dbReference type="AlphaFoldDB" id="A0A2N9JG12"/>
<sequence length="210" mass="22791">MADFDRGYFVGAFRRMAATAEEHRDEWTKLDGDIGDGDHGINMSIGFREVVKQLDALPDDTDVAGLFKLVGMTLLRKVGGASGPLYGSFFMKAGAEVAGQSEVSFDDLRRMLRAGVDSIQQRGKAELGDKTMLDSYLPGLDVLEAADAADPQAALTAFVDRMRQGSDDTIPLVAKKGRAMRLGERSVGHRDPGSQSSWMLMNCLLDELKG</sequence>
<keyword evidence="1" id="KW-0808">Transferase</keyword>
<dbReference type="InterPro" id="IPR004007">
    <property type="entry name" value="DhaL_dom"/>
</dbReference>
<evidence type="ECO:0000313" key="5">
    <source>
        <dbReference type="Proteomes" id="UP000238164"/>
    </source>
</evidence>
<dbReference type="PROSITE" id="PS51480">
    <property type="entry name" value="DHAL"/>
    <property type="match status" value="1"/>
</dbReference>
<dbReference type="GO" id="GO:0019563">
    <property type="term" value="P:glycerol catabolic process"/>
    <property type="evidence" value="ECO:0007669"/>
    <property type="project" value="TreeGrafter"/>
</dbReference>
<feature type="domain" description="DhaL" evidence="3">
    <location>
        <begin position="7"/>
        <end position="206"/>
    </location>
</feature>
<dbReference type="KEGG" id="mgg:MPLG2_1318"/>
<accession>A0A2N9JG12</accession>
<evidence type="ECO:0000313" key="4">
    <source>
        <dbReference type="EMBL" id="SPD86354.1"/>
    </source>
</evidence>
<dbReference type="Gene3D" id="1.25.40.340">
    <property type="match status" value="1"/>
</dbReference>
<dbReference type="SMART" id="SM01120">
    <property type="entry name" value="Dak2"/>
    <property type="match status" value="1"/>
</dbReference>
<name>A0A2N9JG12_9ACTN</name>
<dbReference type="PANTHER" id="PTHR28629">
    <property type="entry name" value="TRIOKINASE/FMN CYCLASE"/>
    <property type="match status" value="1"/>
</dbReference>